<proteinExistence type="predicted"/>
<dbReference type="CDD" id="cd00085">
    <property type="entry name" value="HNHc"/>
    <property type="match status" value="1"/>
</dbReference>
<name>A0A6G4D9L2_CLOBO</name>
<evidence type="ECO:0000313" key="2">
    <source>
        <dbReference type="EMBL" id="NFD87611.1"/>
    </source>
</evidence>
<evidence type="ECO:0000259" key="1">
    <source>
        <dbReference type="SMART" id="SM00507"/>
    </source>
</evidence>
<dbReference type="NCBIfam" id="NF040563">
    <property type="entry name" value="guided_IscB"/>
    <property type="match status" value="1"/>
</dbReference>
<dbReference type="GO" id="GO:0003676">
    <property type="term" value="F:nucleic acid binding"/>
    <property type="evidence" value="ECO:0007669"/>
    <property type="project" value="InterPro"/>
</dbReference>
<dbReference type="GO" id="GO:0004519">
    <property type="term" value="F:endonuclease activity"/>
    <property type="evidence" value="ECO:0007669"/>
    <property type="project" value="InterPro"/>
</dbReference>
<dbReference type="InterPro" id="IPR003615">
    <property type="entry name" value="HNH_nuc"/>
</dbReference>
<dbReference type="InterPro" id="IPR002711">
    <property type="entry name" value="HNH"/>
</dbReference>
<dbReference type="Pfam" id="PF01844">
    <property type="entry name" value="HNH"/>
    <property type="match status" value="1"/>
</dbReference>
<dbReference type="EMBL" id="SXDK01000004">
    <property type="protein sequence ID" value="NFU59504.1"/>
    <property type="molecule type" value="Genomic_DNA"/>
</dbReference>
<dbReference type="SMART" id="SM00507">
    <property type="entry name" value="HNHc"/>
    <property type="match status" value="1"/>
</dbReference>
<protein>
    <submittedName>
        <fullName evidence="2">Paclitaxel/taxanoid biosynthesis susceptibility protein TS1</fullName>
    </submittedName>
</protein>
<dbReference type="Pfam" id="PF14239">
    <property type="entry name" value="RRXRR"/>
    <property type="match status" value="1"/>
</dbReference>
<dbReference type="AlphaFoldDB" id="A0A6G4D9L2"/>
<accession>A0A6G4D9L2</accession>
<feature type="domain" description="HNH nuclease" evidence="1">
    <location>
        <begin position="181"/>
        <end position="236"/>
    </location>
</feature>
<dbReference type="RefSeq" id="WP_015978997.1">
    <property type="nucleotide sequence ID" value="NZ_CP063817.1"/>
</dbReference>
<dbReference type="EMBL" id="SWNS01000004">
    <property type="protein sequence ID" value="NFD87611.1"/>
    <property type="molecule type" value="Genomic_DNA"/>
</dbReference>
<dbReference type="Gene3D" id="1.10.30.50">
    <property type="match status" value="1"/>
</dbReference>
<dbReference type="InterPro" id="IPR025938">
    <property type="entry name" value="RRXRR_dom"/>
</dbReference>
<dbReference type="InterPro" id="IPR047693">
    <property type="entry name" value="RNA-guided_IscB-like"/>
</dbReference>
<gene>
    <name evidence="2" type="ORF">FCV13_06185</name>
    <name evidence="3" type="ORF">FDF67_04665</name>
</gene>
<organism evidence="2">
    <name type="scientific">Clostridium botulinum</name>
    <dbReference type="NCBI Taxonomy" id="1491"/>
    <lineage>
        <taxon>Bacteria</taxon>
        <taxon>Bacillati</taxon>
        <taxon>Bacillota</taxon>
        <taxon>Clostridia</taxon>
        <taxon>Eubacteriales</taxon>
        <taxon>Clostridiaceae</taxon>
        <taxon>Clostridium</taxon>
    </lineage>
</organism>
<reference evidence="2" key="1">
    <citation type="submission" date="2019-04" db="EMBL/GenBank/DDBJ databases">
        <title>Genome sequencing of Clostridium botulinum Groups I-IV and Clostridium butyricum.</title>
        <authorList>
            <person name="Brunt J."/>
            <person name="Van Vliet A.H.M."/>
            <person name="Stringer S.C."/>
            <person name="Carter A.T."/>
            <person name="Peck M.W."/>
        </authorList>
    </citation>
    <scope>NUCLEOTIDE SEQUENCE</scope>
    <source>
        <strain evidence="3">7221C</strain>
        <strain evidence="2">Colworth BL165</strain>
    </source>
</reference>
<dbReference type="Proteomes" id="UP000785180">
    <property type="component" value="Unassembled WGS sequence"/>
</dbReference>
<dbReference type="GO" id="GO:0008270">
    <property type="term" value="F:zinc ion binding"/>
    <property type="evidence" value="ECO:0007669"/>
    <property type="project" value="InterPro"/>
</dbReference>
<comment type="caution">
    <text evidence="2">The sequence shown here is derived from an EMBL/GenBank/DDBJ whole genome shotgun (WGS) entry which is preliminary data.</text>
</comment>
<evidence type="ECO:0000313" key="3">
    <source>
        <dbReference type="EMBL" id="NFU59504.1"/>
    </source>
</evidence>
<sequence>MVYVIDINGNPLMPTNEAKARKLLKNKKSIVKELKPFTIQLNYKTSNYTQRITLGIDSGYLNIGFSAITDKKELIVGEVKLLQGVKDRIQEKAMYRRQRRSRLRYRKARWNNRTKSKHKGWLAPSLQHKLDNHIKFVDSLYNILPITKCVVEIANFDIQKIKNPDISGEEYQQGEMMGFWNLREYILHRDNHKCQNPNCKNKSKEQILEIHHIKYRSEGGSDSPNNLITLCSKCHTSPNHKKGKFLYDWCMNGKKVRGFKDATFMSMIRWYLINTLKEKHSNISITYGYITKNHRITHKIKKTHYNDAFAIAKGINQIRNNDIFNVSQTRRNNRSLEKFYDCKIIDVRTGNKVSGGDLNCGRRTRNKNHSTENLRIYRGEKISKGQRRIRKQKYFYQPNDLVRYEGKIYTVKGSQNGGKYVALKEIKKVPKVDLLTPYKFQKGFVYEIYK</sequence>